<reference evidence="2 3" key="1">
    <citation type="submission" date="2019-01" db="EMBL/GenBank/DDBJ databases">
        <authorList>
            <person name="Ferrante I. M."/>
        </authorList>
    </citation>
    <scope>NUCLEOTIDE SEQUENCE [LARGE SCALE GENOMIC DNA]</scope>
    <source>
        <strain evidence="2 3">B856</strain>
    </source>
</reference>
<proteinExistence type="predicted"/>
<accession>A0A448YUA8</accession>
<name>A0A448YUA8_9STRA</name>
<organism evidence="2 3">
    <name type="scientific">Pseudo-nitzschia multistriata</name>
    <dbReference type="NCBI Taxonomy" id="183589"/>
    <lineage>
        <taxon>Eukaryota</taxon>
        <taxon>Sar</taxon>
        <taxon>Stramenopiles</taxon>
        <taxon>Ochrophyta</taxon>
        <taxon>Bacillariophyta</taxon>
        <taxon>Bacillariophyceae</taxon>
        <taxon>Bacillariophycidae</taxon>
        <taxon>Bacillariales</taxon>
        <taxon>Bacillariaceae</taxon>
        <taxon>Pseudo-nitzschia</taxon>
    </lineage>
</organism>
<dbReference type="Proteomes" id="UP000291116">
    <property type="component" value="Unassembled WGS sequence"/>
</dbReference>
<evidence type="ECO:0000313" key="2">
    <source>
        <dbReference type="EMBL" id="VEU33350.1"/>
    </source>
</evidence>
<evidence type="ECO:0000313" key="3">
    <source>
        <dbReference type="Proteomes" id="UP000291116"/>
    </source>
</evidence>
<sequence length="283" mass="30075">MCRPVRWKDRGLERAEGVLWLLTSVQVEYSTIETVRAVGGWVNGVGSNGSDPAVPVKVPQGVPKVAPPDGPGPLLRRQRREALRVVARVDEVAPVPEVLPEHRSEGPVLCRPDPLLRGKGNDLFVKGRKIDGEAAVLRPLGKQRGKVPVPDRPVPLLREDRGDAPGLGGLAFRKRSHHREAVDRNVGNRRHPVQDGPHYPGPDREVGQVESRPEGGEAPFFPGDLLAEARDDLRDLVGVPAQRAAAQGVPDAVRLGPEDAVEAGPGLLEGAGLGIGAGAGAAQ</sequence>
<protein>
    <submittedName>
        <fullName evidence="2">Uncharacterized protein</fullName>
    </submittedName>
</protein>
<dbReference type="AlphaFoldDB" id="A0A448YUA8"/>
<dbReference type="EMBL" id="CAACVS010000001">
    <property type="protein sequence ID" value="VEU33350.1"/>
    <property type="molecule type" value="Genomic_DNA"/>
</dbReference>
<gene>
    <name evidence="2" type="ORF">PSNMU_V1.4_AUG-EV-PASAV3_0001530</name>
</gene>
<keyword evidence="3" id="KW-1185">Reference proteome</keyword>
<feature type="region of interest" description="Disordered" evidence="1">
    <location>
        <begin position="143"/>
        <end position="215"/>
    </location>
</feature>
<evidence type="ECO:0000256" key="1">
    <source>
        <dbReference type="SAM" id="MobiDB-lite"/>
    </source>
</evidence>
<feature type="compositionally biased region" description="Basic and acidic residues" evidence="1">
    <location>
        <begin position="201"/>
        <end position="215"/>
    </location>
</feature>